<organism evidence="1">
    <name type="scientific">marine metagenome</name>
    <dbReference type="NCBI Taxonomy" id="408172"/>
    <lineage>
        <taxon>unclassified sequences</taxon>
        <taxon>metagenomes</taxon>
        <taxon>ecological metagenomes</taxon>
    </lineage>
</organism>
<sequence>MKLFDESHACEQLGGSEAVDYTTLGGS</sequence>
<accession>A0A381QKT0</accession>
<protein>
    <submittedName>
        <fullName evidence="1">Uncharacterized protein</fullName>
    </submittedName>
</protein>
<name>A0A381QKT0_9ZZZZ</name>
<evidence type="ECO:0000313" key="1">
    <source>
        <dbReference type="EMBL" id="SUZ79952.1"/>
    </source>
</evidence>
<reference evidence="1" key="1">
    <citation type="submission" date="2018-05" db="EMBL/GenBank/DDBJ databases">
        <authorList>
            <person name="Lanie J.A."/>
            <person name="Ng W.-L."/>
            <person name="Kazmierczak K.M."/>
            <person name="Andrzejewski T.M."/>
            <person name="Davidsen T.M."/>
            <person name="Wayne K.J."/>
            <person name="Tettelin H."/>
            <person name="Glass J.I."/>
            <person name="Rusch D."/>
            <person name="Podicherti R."/>
            <person name="Tsui H.-C.T."/>
            <person name="Winkler M.E."/>
        </authorList>
    </citation>
    <scope>NUCLEOTIDE SEQUENCE</scope>
</reference>
<dbReference type="EMBL" id="UINC01001407">
    <property type="protein sequence ID" value="SUZ79952.1"/>
    <property type="molecule type" value="Genomic_DNA"/>
</dbReference>
<dbReference type="AlphaFoldDB" id="A0A381QKT0"/>
<proteinExistence type="predicted"/>
<gene>
    <name evidence="1" type="ORF">METZ01_LOCUS32806</name>
</gene>